<dbReference type="OrthoDB" id="9807630at2"/>
<dbReference type="SFLD" id="SFLDS00003">
    <property type="entry name" value="Haloacid_Dehalogenase"/>
    <property type="match status" value="1"/>
</dbReference>
<dbReference type="SUPFAM" id="SSF56784">
    <property type="entry name" value="HAD-like"/>
    <property type="match status" value="1"/>
</dbReference>
<keyword evidence="2" id="KW-1185">Reference proteome</keyword>
<evidence type="ECO:0000313" key="2">
    <source>
        <dbReference type="Proteomes" id="UP000273083"/>
    </source>
</evidence>
<dbReference type="GO" id="GO:0008967">
    <property type="term" value="F:phosphoglycolate phosphatase activity"/>
    <property type="evidence" value="ECO:0007669"/>
    <property type="project" value="TreeGrafter"/>
</dbReference>
<dbReference type="Proteomes" id="UP000273083">
    <property type="component" value="Unassembled WGS sequence"/>
</dbReference>
<dbReference type="SFLD" id="SFLDG01129">
    <property type="entry name" value="C1.5:_HAD__Beta-PGM__Phosphata"/>
    <property type="match status" value="1"/>
</dbReference>
<reference evidence="1 2" key="1">
    <citation type="submission" date="2018-11" db="EMBL/GenBank/DDBJ databases">
        <title>Genomic Encyclopedia of Type Strains, Phase IV (KMG-IV): sequencing the most valuable type-strain genomes for metagenomic binning, comparative biology and taxonomic classification.</title>
        <authorList>
            <person name="Goeker M."/>
        </authorList>
    </citation>
    <scope>NUCLEOTIDE SEQUENCE [LARGE SCALE GENOMIC DNA]</scope>
    <source>
        <strain evidence="1 2">DSM 26537</strain>
    </source>
</reference>
<dbReference type="SFLD" id="SFLDG01135">
    <property type="entry name" value="C1.5.6:_HAD__Beta-PGM__Phospha"/>
    <property type="match status" value="1"/>
</dbReference>
<evidence type="ECO:0000313" key="1">
    <source>
        <dbReference type="EMBL" id="ROR21946.1"/>
    </source>
</evidence>
<accession>A0A3N1X598</accession>
<dbReference type="Pfam" id="PF13419">
    <property type="entry name" value="HAD_2"/>
    <property type="match status" value="1"/>
</dbReference>
<dbReference type="NCBIfam" id="TIGR01549">
    <property type="entry name" value="HAD-SF-IA-v1"/>
    <property type="match status" value="1"/>
</dbReference>
<comment type="caution">
    <text evidence="1">The sequence shown here is derived from an EMBL/GenBank/DDBJ whole genome shotgun (WGS) entry which is preliminary data.</text>
</comment>
<dbReference type="PRINTS" id="PR00413">
    <property type="entry name" value="HADHALOGNASE"/>
</dbReference>
<dbReference type="Gene3D" id="1.10.150.240">
    <property type="entry name" value="Putative phosphatase, domain 2"/>
    <property type="match status" value="1"/>
</dbReference>
<dbReference type="GO" id="GO:0005829">
    <property type="term" value="C:cytosol"/>
    <property type="evidence" value="ECO:0007669"/>
    <property type="project" value="TreeGrafter"/>
</dbReference>
<dbReference type="AlphaFoldDB" id="A0A3N1X598"/>
<dbReference type="RefSeq" id="WP_123610945.1">
    <property type="nucleotide sequence ID" value="NZ_RJVG01000018.1"/>
</dbReference>
<dbReference type="GO" id="GO:0006281">
    <property type="term" value="P:DNA repair"/>
    <property type="evidence" value="ECO:0007669"/>
    <property type="project" value="TreeGrafter"/>
</dbReference>
<dbReference type="PANTHER" id="PTHR43434:SF26">
    <property type="entry name" value="PYROPHOSPHATASE PPAX"/>
    <property type="match status" value="1"/>
</dbReference>
<protein>
    <submittedName>
        <fullName evidence="1">HAD superfamily hydrolase (TIGR01549 family)</fullName>
    </submittedName>
</protein>
<keyword evidence="1" id="KW-0378">Hydrolase</keyword>
<dbReference type="InterPro" id="IPR023198">
    <property type="entry name" value="PGP-like_dom2"/>
</dbReference>
<dbReference type="InterPro" id="IPR041492">
    <property type="entry name" value="HAD_2"/>
</dbReference>
<organism evidence="1 2">
    <name type="scientific">Mobilisporobacter senegalensis</name>
    <dbReference type="NCBI Taxonomy" id="1329262"/>
    <lineage>
        <taxon>Bacteria</taxon>
        <taxon>Bacillati</taxon>
        <taxon>Bacillota</taxon>
        <taxon>Clostridia</taxon>
        <taxon>Lachnospirales</taxon>
        <taxon>Lachnospiraceae</taxon>
        <taxon>Mobilisporobacter</taxon>
    </lineage>
</organism>
<gene>
    <name evidence="1" type="ORF">EDD66_11826</name>
</gene>
<dbReference type="PANTHER" id="PTHR43434">
    <property type="entry name" value="PHOSPHOGLYCOLATE PHOSPHATASE"/>
    <property type="match status" value="1"/>
</dbReference>
<dbReference type="InterPro" id="IPR036412">
    <property type="entry name" value="HAD-like_sf"/>
</dbReference>
<dbReference type="EMBL" id="RJVG01000018">
    <property type="protein sequence ID" value="ROR21946.1"/>
    <property type="molecule type" value="Genomic_DNA"/>
</dbReference>
<dbReference type="InterPro" id="IPR023214">
    <property type="entry name" value="HAD_sf"/>
</dbReference>
<dbReference type="InterPro" id="IPR006439">
    <property type="entry name" value="HAD-SF_hydro_IA"/>
</dbReference>
<dbReference type="Gene3D" id="3.40.50.1000">
    <property type="entry name" value="HAD superfamily/HAD-like"/>
    <property type="match status" value="1"/>
</dbReference>
<proteinExistence type="predicted"/>
<sequence>MKYKALIFDIDGTLLDTESCVLISLQHTLYRATGKMYKKEDLYFALGIPGEDALKQLGIPNVKYVMNIWEEYYKQYSFMTKNFPGMYETLDKLNSKNITLGIVTSKTRKEYKNDFEPHPFSNFFPISICADDTLLHKPNPEPLLSALEKLKVNPYEAIYIGDSCYDMECAKKANVAGALALWGCRLPDNISATWKLTSPPDIFSILE</sequence>
<name>A0A3N1X598_9FIRM</name>
<dbReference type="InterPro" id="IPR050155">
    <property type="entry name" value="HAD-like_hydrolase_sf"/>
</dbReference>